<dbReference type="InterPro" id="IPR009057">
    <property type="entry name" value="Homeodomain-like_sf"/>
</dbReference>
<dbReference type="Gene3D" id="1.10.357.10">
    <property type="entry name" value="Tetracycline Repressor, domain 2"/>
    <property type="match status" value="1"/>
</dbReference>
<dbReference type="Pfam" id="PF17931">
    <property type="entry name" value="TetR_C_23"/>
    <property type="match status" value="1"/>
</dbReference>
<organism evidence="4 5">
    <name type="scientific">Amycolatopsis iheyensis</name>
    <dbReference type="NCBI Taxonomy" id="2945988"/>
    <lineage>
        <taxon>Bacteria</taxon>
        <taxon>Bacillati</taxon>
        <taxon>Actinomycetota</taxon>
        <taxon>Actinomycetes</taxon>
        <taxon>Pseudonocardiales</taxon>
        <taxon>Pseudonocardiaceae</taxon>
        <taxon>Amycolatopsis</taxon>
    </lineage>
</organism>
<protein>
    <submittedName>
        <fullName evidence="4">TetR family transcriptional regulator</fullName>
    </submittedName>
</protein>
<accession>A0A9X2SHC9</accession>
<sequence>MPKSEETRSLIVTTAMRLFTENGYDRTTMRAIATEAGVSVGNAYYYFSSKEQLIQGFYDEIARLHLDAARALLAEEPRFAERLKAVLLCWLELAEPYHRFGTQFFVNAADPESPLSPFSEESSAARDASIELMREVVEGSDVKLDPELRAQLPELLWLFQMGVVLFWVHDRSAGEKRSRMLVERSVPLLARLAALSRLRVFRPVSREIVDLIQDLARRE</sequence>
<keyword evidence="5" id="KW-1185">Reference proteome</keyword>
<dbReference type="RefSeq" id="WP_257919243.1">
    <property type="nucleotide sequence ID" value="NZ_JAMXQV010000003.1"/>
</dbReference>
<dbReference type="PROSITE" id="PS50977">
    <property type="entry name" value="HTH_TETR_2"/>
    <property type="match status" value="1"/>
</dbReference>
<dbReference type="PANTHER" id="PTHR30055">
    <property type="entry name" value="HTH-TYPE TRANSCRIPTIONAL REGULATOR RUTR"/>
    <property type="match status" value="1"/>
</dbReference>
<evidence type="ECO:0000259" key="3">
    <source>
        <dbReference type="PROSITE" id="PS50977"/>
    </source>
</evidence>
<dbReference type="EMBL" id="JAMXQV010000003">
    <property type="protein sequence ID" value="MCR6482602.1"/>
    <property type="molecule type" value="Genomic_DNA"/>
</dbReference>
<dbReference type="GO" id="GO:0000976">
    <property type="term" value="F:transcription cis-regulatory region binding"/>
    <property type="evidence" value="ECO:0007669"/>
    <property type="project" value="TreeGrafter"/>
</dbReference>
<feature type="domain" description="HTH tetR-type" evidence="3">
    <location>
        <begin position="5"/>
        <end position="65"/>
    </location>
</feature>
<dbReference type="Pfam" id="PF00440">
    <property type="entry name" value="TetR_N"/>
    <property type="match status" value="1"/>
</dbReference>
<dbReference type="InterPro" id="IPR050109">
    <property type="entry name" value="HTH-type_TetR-like_transc_reg"/>
</dbReference>
<dbReference type="SUPFAM" id="SSF46689">
    <property type="entry name" value="Homeodomain-like"/>
    <property type="match status" value="1"/>
</dbReference>
<dbReference type="SUPFAM" id="SSF48498">
    <property type="entry name" value="Tetracyclin repressor-like, C-terminal domain"/>
    <property type="match status" value="1"/>
</dbReference>
<evidence type="ECO:0000256" key="2">
    <source>
        <dbReference type="PROSITE-ProRule" id="PRU00335"/>
    </source>
</evidence>
<dbReference type="InterPro" id="IPR041673">
    <property type="entry name" value="TetR_C_23"/>
</dbReference>
<dbReference type="InterPro" id="IPR001647">
    <property type="entry name" value="HTH_TetR"/>
</dbReference>
<proteinExistence type="predicted"/>
<evidence type="ECO:0000256" key="1">
    <source>
        <dbReference type="ARBA" id="ARBA00023125"/>
    </source>
</evidence>
<dbReference type="InterPro" id="IPR023772">
    <property type="entry name" value="DNA-bd_HTH_TetR-type_CS"/>
</dbReference>
<reference evidence="4" key="1">
    <citation type="submission" date="2022-06" db="EMBL/GenBank/DDBJ databases">
        <title>Amycolatopsis iheyaensis sp. nov., a new species of the genus Amycolatopsis isolated from soil in Iheya island, Japan.</title>
        <authorList>
            <person name="Ngamcharungchit C."/>
            <person name="Kanto H."/>
            <person name="Take A."/>
            <person name="Intra B."/>
            <person name="Matsumoto A."/>
            <person name="Panbangred W."/>
            <person name="Inahashi Y."/>
        </authorList>
    </citation>
    <scope>NUCLEOTIDE SEQUENCE</scope>
    <source>
        <strain evidence="4">OK19-0408</strain>
    </source>
</reference>
<comment type="caution">
    <text evidence="4">The sequence shown here is derived from an EMBL/GenBank/DDBJ whole genome shotgun (WGS) entry which is preliminary data.</text>
</comment>
<dbReference type="GO" id="GO:0003700">
    <property type="term" value="F:DNA-binding transcription factor activity"/>
    <property type="evidence" value="ECO:0007669"/>
    <property type="project" value="TreeGrafter"/>
</dbReference>
<dbReference type="AlphaFoldDB" id="A0A9X2SHC9"/>
<dbReference type="PROSITE" id="PS01081">
    <property type="entry name" value="HTH_TETR_1"/>
    <property type="match status" value="1"/>
</dbReference>
<name>A0A9X2SHC9_9PSEU</name>
<dbReference type="PANTHER" id="PTHR30055:SF146">
    <property type="entry name" value="HTH-TYPE TRANSCRIPTIONAL DUAL REGULATOR CECR"/>
    <property type="match status" value="1"/>
</dbReference>
<dbReference type="Proteomes" id="UP001144096">
    <property type="component" value="Unassembled WGS sequence"/>
</dbReference>
<evidence type="ECO:0000313" key="5">
    <source>
        <dbReference type="Proteomes" id="UP001144096"/>
    </source>
</evidence>
<gene>
    <name evidence="4" type="ORF">M8542_07215</name>
</gene>
<feature type="DNA-binding region" description="H-T-H motif" evidence="2">
    <location>
        <begin position="28"/>
        <end position="47"/>
    </location>
</feature>
<dbReference type="InterPro" id="IPR036271">
    <property type="entry name" value="Tet_transcr_reg_TetR-rel_C_sf"/>
</dbReference>
<dbReference type="PRINTS" id="PR00455">
    <property type="entry name" value="HTHTETR"/>
</dbReference>
<evidence type="ECO:0000313" key="4">
    <source>
        <dbReference type="EMBL" id="MCR6482602.1"/>
    </source>
</evidence>
<keyword evidence="1 2" id="KW-0238">DNA-binding</keyword>